<keyword evidence="3" id="KW-1003">Cell membrane</keyword>
<reference evidence="7 8" key="1">
    <citation type="submission" date="2019-08" db="EMBL/GenBank/DDBJ databases">
        <authorList>
            <person name="Luo N."/>
        </authorList>
    </citation>
    <scope>NUCLEOTIDE SEQUENCE [LARGE SCALE GENOMIC DNA]</scope>
    <source>
        <strain evidence="7 8">NCIMB 9442</strain>
    </source>
</reference>
<dbReference type="SUPFAM" id="SSF53850">
    <property type="entry name" value="Periplasmic binding protein-like II"/>
    <property type="match status" value="1"/>
</dbReference>
<dbReference type="Proteomes" id="UP001194469">
    <property type="component" value="Unassembled WGS sequence"/>
</dbReference>
<dbReference type="EMBL" id="VRYY01000058">
    <property type="protein sequence ID" value="MBG3875979.1"/>
    <property type="molecule type" value="Genomic_DNA"/>
</dbReference>
<keyword evidence="2" id="KW-0813">Transport</keyword>
<accession>A0ABS0J0N2</accession>
<feature type="chain" id="PRO_5046856578" evidence="5">
    <location>
        <begin position="21"/>
        <end position="288"/>
    </location>
</feature>
<evidence type="ECO:0000256" key="1">
    <source>
        <dbReference type="ARBA" id="ARBA00004236"/>
    </source>
</evidence>
<dbReference type="CDD" id="cd13639">
    <property type="entry name" value="PBP2_OpuAC_like"/>
    <property type="match status" value="1"/>
</dbReference>
<feature type="domain" description="ABC-type glycine betaine transport system substrate-binding" evidence="6">
    <location>
        <begin position="30"/>
        <end position="277"/>
    </location>
</feature>
<dbReference type="RefSeq" id="WP_196608199.1">
    <property type="nucleotide sequence ID" value="NZ_VRYY01000058.1"/>
</dbReference>
<evidence type="ECO:0000313" key="7">
    <source>
        <dbReference type="EMBL" id="MBG3875979.1"/>
    </source>
</evidence>
<organism evidence="7 8">
    <name type="scientific">Nitratidesulfovibrio oxamicus</name>
    <dbReference type="NCBI Taxonomy" id="32016"/>
    <lineage>
        <taxon>Bacteria</taxon>
        <taxon>Pseudomonadati</taxon>
        <taxon>Thermodesulfobacteriota</taxon>
        <taxon>Desulfovibrionia</taxon>
        <taxon>Desulfovibrionales</taxon>
        <taxon>Desulfovibrionaceae</taxon>
        <taxon>Nitratidesulfovibrio</taxon>
    </lineage>
</organism>
<dbReference type="Gene3D" id="3.40.190.10">
    <property type="entry name" value="Periplasmic binding protein-like II"/>
    <property type="match status" value="1"/>
</dbReference>
<evidence type="ECO:0000259" key="6">
    <source>
        <dbReference type="Pfam" id="PF04069"/>
    </source>
</evidence>
<protein>
    <submittedName>
        <fullName evidence="7">Glycine betaine ABC transporter substrate-binding protein</fullName>
    </submittedName>
</protein>
<feature type="signal peptide" evidence="5">
    <location>
        <begin position="1"/>
        <end position="20"/>
    </location>
</feature>
<dbReference type="PANTHER" id="PTHR47737">
    <property type="entry name" value="GLYCINE BETAINE/PROLINE BETAINE TRANSPORT SYSTEM PERMEASE PROTEIN PROW"/>
    <property type="match status" value="1"/>
</dbReference>
<keyword evidence="4" id="KW-0472">Membrane</keyword>
<dbReference type="InterPro" id="IPR007210">
    <property type="entry name" value="ABC_Gly_betaine_transp_sub-bd"/>
</dbReference>
<dbReference type="Gene3D" id="3.40.190.100">
    <property type="entry name" value="Glycine betaine-binding periplasmic protein, domain 2"/>
    <property type="match status" value="1"/>
</dbReference>
<dbReference type="PANTHER" id="PTHR47737:SF1">
    <property type="entry name" value="GLYCINE BETAINE_PROLINE BETAINE TRANSPORT SYSTEM PERMEASE PROTEIN PROW"/>
    <property type="match status" value="1"/>
</dbReference>
<name>A0ABS0J0N2_9BACT</name>
<evidence type="ECO:0000313" key="8">
    <source>
        <dbReference type="Proteomes" id="UP001194469"/>
    </source>
</evidence>
<comment type="caution">
    <text evidence="7">The sequence shown here is derived from an EMBL/GenBank/DDBJ whole genome shotgun (WGS) entry which is preliminary data.</text>
</comment>
<evidence type="ECO:0000256" key="5">
    <source>
        <dbReference type="SAM" id="SignalP"/>
    </source>
</evidence>
<proteinExistence type="predicted"/>
<dbReference type="Pfam" id="PF04069">
    <property type="entry name" value="OpuAC"/>
    <property type="match status" value="1"/>
</dbReference>
<sequence>MKKVLLMTLAALLLATQALAAPAPIVTDGKPVRLAYVEWDCATASTHLAKAVIEDKLGHKVEVLPVSAAAMWMAVATGDVDGMVTAWLPVTHGDYLKKVDGKVKDLGPLVGGARLGWAVPDYVPLKTIEELNANADKFKGKVIGIDPGSGLMKLSEKAMQEYGLNKLTLVEGSGATMTAALDDAIRRKEWVVVTAWSPHWMFGRWKLHYLDDPKKVLGEEERIHTVVRNGLEKDMPEVYAFLDRFRYADANQLETLMAWNQEKGADLMANARRFMKEHPELVKEWLGK</sequence>
<keyword evidence="5" id="KW-0732">Signal</keyword>
<comment type="subcellular location">
    <subcellularLocation>
        <location evidence="1">Cell membrane</location>
    </subcellularLocation>
</comment>
<evidence type="ECO:0000256" key="4">
    <source>
        <dbReference type="ARBA" id="ARBA00023136"/>
    </source>
</evidence>
<evidence type="ECO:0000256" key="2">
    <source>
        <dbReference type="ARBA" id="ARBA00022448"/>
    </source>
</evidence>
<keyword evidence="8" id="KW-1185">Reference proteome</keyword>
<gene>
    <name evidence="7" type="ORF">FVW20_02795</name>
</gene>
<evidence type="ECO:0000256" key="3">
    <source>
        <dbReference type="ARBA" id="ARBA00022475"/>
    </source>
</evidence>